<keyword evidence="5 9" id="KW-0408">Iron</keyword>
<evidence type="ECO:0000256" key="6">
    <source>
        <dbReference type="ARBA" id="ARBA00023014"/>
    </source>
</evidence>
<dbReference type="PANTHER" id="PTHR37168:SF2">
    <property type="entry name" value="CRISPR-ASSOCIATED EXONUCLEASE CAS4"/>
    <property type="match status" value="1"/>
</dbReference>
<proteinExistence type="inferred from homology"/>
<evidence type="ECO:0000259" key="10">
    <source>
        <dbReference type="Pfam" id="PF01930"/>
    </source>
</evidence>
<comment type="cofactor">
    <cofactor evidence="9">
        <name>iron-sulfur cluster</name>
        <dbReference type="ChEBI" id="CHEBI:30408"/>
    </cofactor>
</comment>
<keyword evidence="8 9" id="KW-0464">Manganese</keyword>
<dbReference type="PANTHER" id="PTHR37168">
    <property type="entry name" value="CRISPR-ASSOCIATED EXONUCLEASE CAS4"/>
    <property type="match status" value="1"/>
</dbReference>
<comment type="similarity">
    <text evidence="9">Belongs to the CRISPR-associated exonuclease Cas4 family.</text>
</comment>
<keyword evidence="2 9" id="KW-0479">Metal-binding</keyword>
<dbReference type="InterPro" id="IPR011604">
    <property type="entry name" value="PDDEXK-like_dom_sf"/>
</dbReference>
<dbReference type="EC" id="3.1.12.1" evidence="9"/>
<evidence type="ECO:0000313" key="11">
    <source>
        <dbReference type="EMBL" id="QPM68637.1"/>
    </source>
</evidence>
<comment type="function">
    <text evidence="9">CRISPR (clustered regularly interspaced short palindromic repeat) is an adaptive immune system that provides protection against mobile genetic elements (viruses, transposable elements and conjugative plasmids). CRISPR clusters contain sequences complementary to antecedent mobile elements and target invading nucleic acids. CRISPR clusters are transcribed and processed into CRISPR RNA (crRNA).</text>
</comment>
<evidence type="ECO:0000256" key="7">
    <source>
        <dbReference type="ARBA" id="ARBA00023118"/>
    </source>
</evidence>
<evidence type="ECO:0000256" key="5">
    <source>
        <dbReference type="ARBA" id="ARBA00023004"/>
    </source>
</evidence>
<accession>A0A7T1AMG8</accession>
<keyword evidence="7 9" id="KW-0051">Antiviral defense</keyword>
<dbReference type="InterPro" id="IPR013343">
    <property type="entry name" value="CRISPR-assoc_prot_Cas4"/>
</dbReference>
<evidence type="ECO:0000256" key="3">
    <source>
        <dbReference type="ARBA" id="ARBA00022801"/>
    </source>
</evidence>
<dbReference type="RefSeq" id="WP_218111135.1">
    <property type="nucleotide sequence ID" value="NZ_CP065383.1"/>
</dbReference>
<keyword evidence="6 9" id="KW-0411">Iron-sulfur</keyword>
<keyword evidence="1 9" id="KW-0540">Nuclease</keyword>
<evidence type="ECO:0000256" key="8">
    <source>
        <dbReference type="ARBA" id="ARBA00023211"/>
    </source>
</evidence>
<protein>
    <recommendedName>
        <fullName evidence="9">CRISPR-associated exonuclease Cas4</fullName>
        <ecNumber evidence="9">3.1.12.1</ecNumber>
    </recommendedName>
</protein>
<dbReference type="Proteomes" id="UP000594463">
    <property type="component" value="Chromosome"/>
</dbReference>
<reference evidence="11 12" key="1">
    <citation type="journal article" date="2021" name="Nat. Commun.">
        <title>Isolation of a member of the candidate phylum Atribacteria reveals a unique cell membrane structure.</title>
        <authorList>
            <person name="Taiki K."/>
            <person name="Nobu M.K."/>
            <person name="Kusada H."/>
            <person name="Meng X.-Y."/>
            <person name="Hosoki N."/>
            <person name="Uematsu K."/>
            <person name="Yoshioka H."/>
            <person name="Kamagata Y."/>
            <person name="Tamaki H."/>
        </authorList>
    </citation>
    <scope>NUCLEOTIDE SEQUENCE [LARGE SCALE GENOMIC DNA]</scope>
    <source>
        <strain evidence="11 12">RT761</strain>
    </source>
</reference>
<feature type="domain" description="DUF83" evidence="10">
    <location>
        <begin position="5"/>
        <end position="164"/>
    </location>
</feature>
<evidence type="ECO:0000256" key="9">
    <source>
        <dbReference type="RuleBase" id="RU365022"/>
    </source>
</evidence>
<evidence type="ECO:0000256" key="4">
    <source>
        <dbReference type="ARBA" id="ARBA00022839"/>
    </source>
</evidence>
<dbReference type="GO" id="GO:0051536">
    <property type="term" value="F:iron-sulfur cluster binding"/>
    <property type="evidence" value="ECO:0007669"/>
    <property type="project" value="UniProtKB-KW"/>
</dbReference>
<dbReference type="NCBIfam" id="TIGR00372">
    <property type="entry name" value="cas4"/>
    <property type="match status" value="1"/>
</dbReference>
<dbReference type="AlphaFoldDB" id="A0A7T1AMG8"/>
<keyword evidence="4 9" id="KW-0269">Exonuclease</keyword>
<keyword evidence="12" id="KW-1185">Reference proteome</keyword>
<evidence type="ECO:0000256" key="2">
    <source>
        <dbReference type="ARBA" id="ARBA00022723"/>
    </source>
</evidence>
<name>A0A7T1AMG8_ATRLM</name>
<keyword evidence="3 9" id="KW-0378">Hydrolase</keyword>
<dbReference type="Pfam" id="PF01930">
    <property type="entry name" value="Cas_Cas4"/>
    <property type="match status" value="1"/>
</dbReference>
<dbReference type="InterPro" id="IPR022765">
    <property type="entry name" value="Dna2/Cas4_DUF83"/>
</dbReference>
<dbReference type="KEGG" id="alam:RT761_01859"/>
<sequence length="164" mass="19300">MVKINGTMINYYSICHRSVWYLIHGLEAAQDHPFLEIGRFITQESFARSKKEVVFDNLKIDLVKKENNDVVVAEIKKSSKAKKTAQLQLAYYLYRLKEIGITARGELLFPKEKKREKMVLSEELENMLKTTILEIEKISNMEKPPELKKIPYCRNCAYRDFCWC</sequence>
<dbReference type="EMBL" id="CP065383">
    <property type="protein sequence ID" value="QPM68637.1"/>
    <property type="molecule type" value="Genomic_DNA"/>
</dbReference>
<dbReference type="GO" id="GO:0004527">
    <property type="term" value="F:exonuclease activity"/>
    <property type="evidence" value="ECO:0007669"/>
    <property type="project" value="UniProtKB-KW"/>
</dbReference>
<comment type="cofactor">
    <cofactor evidence="9">
        <name>Mg(2+)</name>
        <dbReference type="ChEBI" id="CHEBI:18420"/>
    </cofactor>
    <cofactor evidence="9">
        <name>Mn(2+)</name>
        <dbReference type="ChEBI" id="CHEBI:29035"/>
    </cofactor>
    <text evidence="9">Mg(2+) or Mn(2+) required for ssDNA cleavage activity.</text>
</comment>
<gene>
    <name evidence="11" type="ORF">RT761_01859</name>
</gene>
<dbReference type="Gene3D" id="3.90.320.10">
    <property type="match status" value="1"/>
</dbReference>
<organism evidence="11 12">
    <name type="scientific">Atribacter laminatus</name>
    <dbReference type="NCBI Taxonomy" id="2847778"/>
    <lineage>
        <taxon>Bacteria</taxon>
        <taxon>Pseudomonadati</taxon>
        <taxon>Atribacterota</taxon>
        <taxon>Atribacteria</taxon>
        <taxon>Atribacterales</taxon>
        <taxon>Atribacteraceae</taxon>
        <taxon>Atribacter</taxon>
    </lineage>
</organism>
<dbReference type="GO" id="GO:0051607">
    <property type="term" value="P:defense response to virus"/>
    <property type="evidence" value="ECO:0007669"/>
    <property type="project" value="UniProtKB-KW"/>
</dbReference>
<dbReference type="GO" id="GO:0046872">
    <property type="term" value="F:metal ion binding"/>
    <property type="evidence" value="ECO:0007669"/>
    <property type="project" value="UniProtKB-KW"/>
</dbReference>
<evidence type="ECO:0000256" key="1">
    <source>
        <dbReference type="ARBA" id="ARBA00022722"/>
    </source>
</evidence>
<evidence type="ECO:0000313" key="12">
    <source>
        <dbReference type="Proteomes" id="UP000594463"/>
    </source>
</evidence>